<accession>A0AAN5C996</accession>
<reference evidence="10" key="1">
    <citation type="submission" date="2022-10" db="EMBL/GenBank/DDBJ databases">
        <title>Genome assembly of Pristionchus species.</title>
        <authorList>
            <person name="Yoshida K."/>
            <person name="Sommer R.J."/>
        </authorList>
    </citation>
    <scope>NUCLEOTIDE SEQUENCE [LARGE SCALE GENOMIC DNA]</scope>
    <source>
        <strain evidence="10">RS5460</strain>
    </source>
</reference>
<dbReference type="Pfam" id="PF00276">
    <property type="entry name" value="Ribosomal_L23"/>
    <property type="match status" value="1"/>
</dbReference>
<dbReference type="Gene3D" id="3.30.70.330">
    <property type="match status" value="1"/>
</dbReference>
<dbReference type="GO" id="GO:0032543">
    <property type="term" value="P:mitochondrial translation"/>
    <property type="evidence" value="ECO:0007669"/>
    <property type="project" value="TreeGrafter"/>
</dbReference>
<keyword evidence="4" id="KW-0496">Mitochondrion</keyword>
<organism evidence="9 10">
    <name type="scientific">Pristionchus mayeri</name>
    <dbReference type="NCBI Taxonomy" id="1317129"/>
    <lineage>
        <taxon>Eukaryota</taxon>
        <taxon>Metazoa</taxon>
        <taxon>Ecdysozoa</taxon>
        <taxon>Nematoda</taxon>
        <taxon>Chromadorea</taxon>
        <taxon>Rhabditida</taxon>
        <taxon>Rhabditina</taxon>
        <taxon>Diplogasteromorpha</taxon>
        <taxon>Diplogasteroidea</taxon>
        <taxon>Neodiplogasteridae</taxon>
        <taxon>Pristionchus</taxon>
    </lineage>
</organism>
<feature type="non-terminal residue" evidence="9">
    <location>
        <position position="1"/>
    </location>
</feature>
<evidence type="ECO:0000256" key="4">
    <source>
        <dbReference type="ARBA" id="ARBA00023128"/>
    </source>
</evidence>
<dbReference type="InterPro" id="IPR013025">
    <property type="entry name" value="Ribosomal_uL23-like"/>
</dbReference>
<comment type="similarity">
    <text evidence="2">Belongs to the universal ribosomal protein uL23 family.</text>
</comment>
<evidence type="ECO:0000256" key="2">
    <source>
        <dbReference type="ARBA" id="ARBA00006700"/>
    </source>
</evidence>
<keyword evidence="5" id="KW-0687">Ribonucleoprotein</keyword>
<dbReference type="InterPro" id="IPR012677">
    <property type="entry name" value="Nucleotide-bd_a/b_plait_sf"/>
</dbReference>
<dbReference type="Proteomes" id="UP001328107">
    <property type="component" value="Unassembled WGS sequence"/>
</dbReference>
<evidence type="ECO:0000313" key="10">
    <source>
        <dbReference type="Proteomes" id="UP001328107"/>
    </source>
</evidence>
<protein>
    <recommendedName>
        <fullName evidence="7">Large ribosomal subunit protein uL23m</fullName>
    </recommendedName>
    <alternativeName>
        <fullName evidence="8">39S ribosomal protein L23, mitochondrial</fullName>
    </alternativeName>
</protein>
<evidence type="ECO:0000256" key="6">
    <source>
        <dbReference type="ARBA" id="ARBA00038782"/>
    </source>
</evidence>
<name>A0AAN5C996_9BILA</name>
<dbReference type="GO" id="GO:0005762">
    <property type="term" value="C:mitochondrial large ribosomal subunit"/>
    <property type="evidence" value="ECO:0007669"/>
    <property type="project" value="TreeGrafter"/>
</dbReference>
<evidence type="ECO:0000256" key="3">
    <source>
        <dbReference type="ARBA" id="ARBA00022980"/>
    </source>
</evidence>
<gene>
    <name evidence="9" type="ORF">PMAYCL1PPCAC_03799</name>
</gene>
<evidence type="ECO:0000256" key="5">
    <source>
        <dbReference type="ARBA" id="ARBA00023274"/>
    </source>
</evidence>
<proteinExistence type="inferred from homology"/>
<dbReference type="GO" id="GO:0003735">
    <property type="term" value="F:structural constituent of ribosome"/>
    <property type="evidence" value="ECO:0007669"/>
    <property type="project" value="InterPro"/>
</dbReference>
<dbReference type="InterPro" id="IPR012678">
    <property type="entry name" value="Ribosomal_uL23/eL15/eS24_sf"/>
</dbReference>
<evidence type="ECO:0000256" key="8">
    <source>
        <dbReference type="ARBA" id="ARBA00041375"/>
    </source>
</evidence>
<dbReference type="SUPFAM" id="SSF54189">
    <property type="entry name" value="Ribosomal proteins S24e, L23 and L15e"/>
    <property type="match status" value="1"/>
</dbReference>
<comment type="subcellular location">
    <subcellularLocation>
        <location evidence="1">Mitochondrion</location>
    </subcellularLocation>
</comment>
<dbReference type="FunFam" id="3.30.70.330:FF:000284">
    <property type="entry name" value="39S ribosomal protein L23, mitochondrial"/>
    <property type="match status" value="1"/>
</dbReference>
<dbReference type="PANTHER" id="PTHR12059">
    <property type="entry name" value="RIBOSOMAL PROTEIN L23-RELATED"/>
    <property type="match status" value="1"/>
</dbReference>
<evidence type="ECO:0000256" key="1">
    <source>
        <dbReference type="ARBA" id="ARBA00004173"/>
    </source>
</evidence>
<evidence type="ECO:0000313" key="9">
    <source>
        <dbReference type="EMBL" id="GMR33604.1"/>
    </source>
</evidence>
<comment type="caution">
    <text evidence="9">The sequence shown here is derived from an EMBL/GenBank/DDBJ whole genome shotgun (WGS) entry which is preliminary data.</text>
</comment>
<keyword evidence="10" id="KW-1185">Reference proteome</keyword>
<dbReference type="AlphaFoldDB" id="A0AAN5C996"/>
<comment type="subunit">
    <text evidence="6">Component of the mitochondrial ribosome large subunit (39S) which comprises a 16S rRNA and about 50 distinct proteins.</text>
</comment>
<dbReference type="EMBL" id="BTRK01000001">
    <property type="protein sequence ID" value="GMR33604.1"/>
    <property type="molecule type" value="Genomic_DNA"/>
</dbReference>
<evidence type="ECO:0000256" key="7">
    <source>
        <dbReference type="ARBA" id="ARBA00039977"/>
    </source>
</evidence>
<dbReference type="PANTHER" id="PTHR12059:SF5">
    <property type="entry name" value="LARGE RIBOSOMAL SUBUNIT PROTEIN UL23M"/>
    <property type="match status" value="1"/>
</dbReference>
<sequence length="196" mass="23163">LQQQIACSDRKRPLHTFAQLDPSLLLLLSFSSRPHPRLTMASRLARMWQPGSPQRRVFLPEWWMAALETPTHGRNRLPTNCVKFEVHPQMSKHDIREYLEKVYDAPVRSVRTEVQMGEILWQNKADLQYRKAMWKEEDKKFAYVFMKKEFNFEWPVMFSDNHEVEEIAKHKKEVDKVKENSVFANSDRSGVGSMLS</sequence>
<keyword evidence="3" id="KW-0689">Ribosomal protein</keyword>